<dbReference type="AlphaFoldDB" id="A0A1Y2BT40"/>
<name>A0A1Y2BT40_9FUNG</name>
<dbReference type="Proteomes" id="UP000193642">
    <property type="component" value="Unassembled WGS sequence"/>
</dbReference>
<comment type="caution">
    <text evidence="2">The sequence shown here is derived from an EMBL/GenBank/DDBJ whole genome shotgun (WGS) entry which is preliminary data.</text>
</comment>
<evidence type="ECO:0000256" key="1">
    <source>
        <dbReference type="SAM" id="MobiDB-lite"/>
    </source>
</evidence>
<reference evidence="2 3" key="1">
    <citation type="submission" date="2016-07" db="EMBL/GenBank/DDBJ databases">
        <title>Pervasive Adenine N6-methylation of Active Genes in Fungi.</title>
        <authorList>
            <consortium name="DOE Joint Genome Institute"/>
            <person name="Mondo S.J."/>
            <person name="Dannebaum R.O."/>
            <person name="Kuo R.C."/>
            <person name="Labutti K."/>
            <person name="Haridas S."/>
            <person name="Kuo A."/>
            <person name="Salamov A."/>
            <person name="Ahrendt S.R."/>
            <person name="Lipzen A."/>
            <person name="Sullivan W."/>
            <person name="Andreopoulos W.B."/>
            <person name="Clum A."/>
            <person name="Lindquist E."/>
            <person name="Daum C."/>
            <person name="Ramamoorthy G.K."/>
            <person name="Gryganskyi A."/>
            <person name="Culley D."/>
            <person name="Magnuson J.K."/>
            <person name="James T.Y."/>
            <person name="O'Malley M.A."/>
            <person name="Stajich J.E."/>
            <person name="Spatafora J.W."/>
            <person name="Visel A."/>
            <person name="Grigoriev I.V."/>
        </authorList>
    </citation>
    <scope>NUCLEOTIDE SEQUENCE [LARGE SCALE GENOMIC DNA]</scope>
    <source>
        <strain evidence="2 3">JEL800</strain>
    </source>
</reference>
<accession>A0A1Y2BT40</accession>
<keyword evidence="3" id="KW-1185">Reference proteome</keyword>
<evidence type="ECO:0000313" key="2">
    <source>
        <dbReference type="EMBL" id="ORY37928.1"/>
    </source>
</evidence>
<dbReference type="EMBL" id="MCGO01000047">
    <property type="protein sequence ID" value="ORY37928.1"/>
    <property type="molecule type" value="Genomic_DNA"/>
</dbReference>
<organism evidence="2 3">
    <name type="scientific">Rhizoclosmatium globosum</name>
    <dbReference type="NCBI Taxonomy" id="329046"/>
    <lineage>
        <taxon>Eukaryota</taxon>
        <taxon>Fungi</taxon>
        <taxon>Fungi incertae sedis</taxon>
        <taxon>Chytridiomycota</taxon>
        <taxon>Chytridiomycota incertae sedis</taxon>
        <taxon>Chytridiomycetes</taxon>
        <taxon>Chytridiales</taxon>
        <taxon>Chytriomycetaceae</taxon>
        <taxon>Rhizoclosmatium</taxon>
    </lineage>
</organism>
<evidence type="ECO:0000313" key="3">
    <source>
        <dbReference type="Proteomes" id="UP000193642"/>
    </source>
</evidence>
<gene>
    <name evidence="2" type="ORF">BCR33DRAFT_789343</name>
</gene>
<proteinExistence type="predicted"/>
<dbReference type="OrthoDB" id="10290105at2759"/>
<sequence>MSSDEQVQWVKDAKKDAAKRNHESALRATAVTKRAVVKGIFEAQKDVDWDDELVEKIVATTVENELMNLRRCERLHNYRQNQVVHIAEMDDEKDNV</sequence>
<protein>
    <submittedName>
        <fullName evidence="2">Uncharacterized protein</fullName>
    </submittedName>
</protein>
<feature type="region of interest" description="Disordered" evidence="1">
    <location>
        <begin position="1"/>
        <end position="21"/>
    </location>
</feature>
<feature type="compositionally biased region" description="Basic and acidic residues" evidence="1">
    <location>
        <begin position="11"/>
        <end position="21"/>
    </location>
</feature>